<dbReference type="SUPFAM" id="SSF49464">
    <property type="entry name" value="Carboxypeptidase regulatory domain-like"/>
    <property type="match status" value="1"/>
</dbReference>
<dbReference type="Proteomes" id="UP001596550">
    <property type="component" value="Unassembled WGS sequence"/>
</dbReference>
<name>A0ABW2LYR6_9FLAO</name>
<proteinExistence type="predicted"/>
<dbReference type="EMBL" id="JBHTCR010000003">
    <property type="protein sequence ID" value="MFC7346825.1"/>
    <property type="molecule type" value="Genomic_DNA"/>
</dbReference>
<protein>
    <recommendedName>
        <fullName evidence="3">Carboxypeptidase regulatory-like domain-containing protein</fullName>
    </recommendedName>
</protein>
<comment type="caution">
    <text evidence="1">The sequence shown here is derived from an EMBL/GenBank/DDBJ whole genome shotgun (WGS) entry which is preliminary data.</text>
</comment>
<reference evidence="2" key="1">
    <citation type="journal article" date="2019" name="Int. J. Syst. Evol. Microbiol.">
        <title>The Global Catalogue of Microorganisms (GCM) 10K type strain sequencing project: providing services to taxonomists for standard genome sequencing and annotation.</title>
        <authorList>
            <consortium name="The Broad Institute Genomics Platform"/>
            <consortium name="The Broad Institute Genome Sequencing Center for Infectious Disease"/>
            <person name="Wu L."/>
            <person name="Ma J."/>
        </authorList>
    </citation>
    <scope>NUCLEOTIDE SEQUENCE [LARGE SCALE GENOMIC DNA]</scope>
    <source>
        <strain evidence="2">CCUG 54781</strain>
    </source>
</reference>
<dbReference type="InterPro" id="IPR008969">
    <property type="entry name" value="CarboxyPept-like_regulatory"/>
</dbReference>
<gene>
    <name evidence="1" type="ORF">ACFQO9_08880</name>
</gene>
<evidence type="ECO:0008006" key="3">
    <source>
        <dbReference type="Google" id="ProtNLM"/>
    </source>
</evidence>
<accession>A0ABW2LYR6</accession>
<sequence>MKAISIFDRILTVISLLMVICIFSQQNISGRIVDEEQNPVANVLVFNISKSLKAYSNHSGYFTIEATDRDEIRFIKEGFYRTDKIVENLFNTQMEVMLLRAETLIPEVEIKYKSSGNLARDSKHFDDSKKVADLKFYVNDYMKSELNEPLPRNTIPKSFQGHDFQAGQIDLIKTLGAAVGLVKKAVSPKITTPNYIETQDFLAKVKEEVNLDIFEKYGMNEEQIDHFLAYAEKVNHLSKKYRKNFNAATILSELQSAFVEYSKLNKLSN</sequence>
<keyword evidence="2" id="KW-1185">Reference proteome</keyword>
<dbReference type="RefSeq" id="WP_378177079.1">
    <property type="nucleotide sequence ID" value="NZ_JBHTCR010000003.1"/>
</dbReference>
<evidence type="ECO:0000313" key="1">
    <source>
        <dbReference type="EMBL" id="MFC7346825.1"/>
    </source>
</evidence>
<organism evidence="1 2">
    <name type="scientific">Chryseobacterium zhengzhouense</name>
    <dbReference type="NCBI Taxonomy" id="1636086"/>
    <lineage>
        <taxon>Bacteria</taxon>
        <taxon>Pseudomonadati</taxon>
        <taxon>Bacteroidota</taxon>
        <taxon>Flavobacteriia</taxon>
        <taxon>Flavobacteriales</taxon>
        <taxon>Weeksellaceae</taxon>
        <taxon>Chryseobacterium group</taxon>
        <taxon>Chryseobacterium</taxon>
    </lineage>
</organism>
<evidence type="ECO:0000313" key="2">
    <source>
        <dbReference type="Proteomes" id="UP001596550"/>
    </source>
</evidence>